<dbReference type="InterPro" id="IPR027417">
    <property type="entry name" value="P-loop_NTPase"/>
</dbReference>
<dbReference type="eggNOG" id="KOG0987">
    <property type="taxonomic scope" value="Eukaryota"/>
</dbReference>
<dbReference type="CDD" id="cd18809">
    <property type="entry name" value="SF1_C_RecD"/>
    <property type="match status" value="1"/>
</dbReference>
<dbReference type="AlphaFoldDB" id="A0A0D9YRP8"/>
<proteinExistence type="predicted"/>
<keyword evidence="3" id="KW-1185">Reference proteome</keyword>
<accession>A0A0D9YRP8</accession>
<dbReference type="HOGENOM" id="CLU_1167436_0_0_1"/>
<feature type="compositionally biased region" description="Polar residues" evidence="1">
    <location>
        <begin position="70"/>
        <end position="81"/>
    </location>
</feature>
<feature type="compositionally biased region" description="Low complexity" evidence="1">
    <location>
        <begin position="44"/>
        <end position="54"/>
    </location>
</feature>
<evidence type="ECO:0000313" key="2">
    <source>
        <dbReference type="EnsemblPlants" id="OGLUM02G15240.1"/>
    </source>
</evidence>
<sequence>MARGGMTSTESGGARGRLLGELMTHDGEGRDEVGVCYSHHRCTNSKASTATATAPPRVSCPAAARRRHTSPASSTVGSTGEQAPLPLRRPHLHPDHMRRRGSGGGGVEASVPAAARRGSEEGVATGGGRTRRRGLLLLLAVTIGGRSGVAPDARIWTVSSLRRLWRGPTSSLINKSQGQTIPNVGIYLPEPVFSHGQLYVALSRGMSRLTTKILAKPKKEVDSTGKSTRNIVNKDVLD</sequence>
<dbReference type="EnsemblPlants" id="OGLUM02G15240.1">
    <property type="protein sequence ID" value="OGLUM02G15240.1"/>
    <property type="gene ID" value="OGLUM02G15240"/>
</dbReference>
<dbReference type="Proteomes" id="UP000026961">
    <property type="component" value="Chromosome 2"/>
</dbReference>
<reference evidence="2" key="2">
    <citation type="submission" date="2018-05" db="EMBL/GenBank/DDBJ databases">
        <title>OgluRS3 (Oryza glumaepatula Reference Sequence Version 3).</title>
        <authorList>
            <person name="Zhang J."/>
            <person name="Kudrna D."/>
            <person name="Lee S."/>
            <person name="Talag J."/>
            <person name="Welchert J."/>
            <person name="Wing R.A."/>
        </authorList>
    </citation>
    <scope>NUCLEOTIDE SEQUENCE [LARGE SCALE GENOMIC DNA]</scope>
</reference>
<dbReference type="Gramene" id="OGLUM02G15240.1">
    <property type="protein sequence ID" value="OGLUM02G15240.1"/>
    <property type="gene ID" value="OGLUM02G15240"/>
</dbReference>
<evidence type="ECO:0000256" key="1">
    <source>
        <dbReference type="SAM" id="MobiDB-lite"/>
    </source>
</evidence>
<feature type="compositionally biased region" description="Basic residues" evidence="1">
    <location>
        <begin position="88"/>
        <end position="101"/>
    </location>
</feature>
<reference evidence="2" key="1">
    <citation type="submission" date="2015-04" db="UniProtKB">
        <authorList>
            <consortium name="EnsemblPlants"/>
        </authorList>
    </citation>
    <scope>IDENTIFICATION</scope>
</reference>
<evidence type="ECO:0000313" key="3">
    <source>
        <dbReference type="Proteomes" id="UP000026961"/>
    </source>
</evidence>
<protein>
    <submittedName>
        <fullName evidence="2">Uncharacterized protein</fullName>
    </submittedName>
</protein>
<dbReference type="STRING" id="40148.A0A0D9YRP8"/>
<organism evidence="2">
    <name type="scientific">Oryza glumipatula</name>
    <dbReference type="NCBI Taxonomy" id="40148"/>
    <lineage>
        <taxon>Eukaryota</taxon>
        <taxon>Viridiplantae</taxon>
        <taxon>Streptophyta</taxon>
        <taxon>Embryophyta</taxon>
        <taxon>Tracheophyta</taxon>
        <taxon>Spermatophyta</taxon>
        <taxon>Magnoliopsida</taxon>
        <taxon>Liliopsida</taxon>
        <taxon>Poales</taxon>
        <taxon>Poaceae</taxon>
        <taxon>BOP clade</taxon>
        <taxon>Oryzoideae</taxon>
        <taxon>Oryzeae</taxon>
        <taxon>Oryzinae</taxon>
        <taxon>Oryza</taxon>
    </lineage>
</organism>
<feature type="region of interest" description="Disordered" evidence="1">
    <location>
        <begin position="44"/>
        <end position="128"/>
    </location>
</feature>
<dbReference type="SUPFAM" id="SSF52540">
    <property type="entry name" value="P-loop containing nucleoside triphosphate hydrolases"/>
    <property type="match status" value="1"/>
</dbReference>
<name>A0A0D9YRP8_9ORYZ</name>